<dbReference type="PANTHER" id="PTHR13914:SF0">
    <property type="entry name" value="PROLINE DEHYDROGENASE 1, MITOCHONDRIAL"/>
    <property type="match status" value="1"/>
</dbReference>
<keyword evidence="3 5" id="KW-0560">Oxidoreductase</keyword>
<name>A0A8H4TVM6_9HYPO</name>
<gene>
    <name evidence="7" type="ORF">FSARC_7301</name>
</gene>
<keyword evidence="8" id="KW-1185">Reference proteome</keyword>
<evidence type="ECO:0000256" key="5">
    <source>
        <dbReference type="RuleBase" id="RU364054"/>
    </source>
</evidence>
<dbReference type="OrthoDB" id="5464at2759"/>
<comment type="catalytic activity">
    <reaction evidence="5">
        <text>L-proline + a quinone = (S)-1-pyrroline-5-carboxylate + a quinol + H(+)</text>
        <dbReference type="Rhea" id="RHEA:23784"/>
        <dbReference type="ChEBI" id="CHEBI:15378"/>
        <dbReference type="ChEBI" id="CHEBI:17388"/>
        <dbReference type="ChEBI" id="CHEBI:24646"/>
        <dbReference type="ChEBI" id="CHEBI:60039"/>
        <dbReference type="ChEBI" id="CHEBI:132124"/>
        <dbReference type="EC" id="1.5.5.2"/>
    </reaction>
</comment>
<reference evidence="7" key="2">
    <citation type="submission" date="2020-05" db="EMBL/GenBank/DDBJ databases">
        <authorList>
            <person name="Kim H.-S."/>
            <person name="Proctor R.H."/>
            <person name="Brown D.W."/>
        </authorList>
    </citation>
    <scope>NUCLEOTIDE SEQUENCE</scope>
    <source>
        <strain evidence="7">NRRL 20472</strain>
    </source>
</reference>
<dbReference type="InterPro" id="IPR029041">
    <property type="entry name" value="FAD-linked_oxidoreductase-like"/>
</dbReference>
<comment type="similarity">
    <text evidence="1 5">Belongs to the proline oxidase family.</text>
</comment>
<evidence type="ECO:0000313" key="7">
    <source>
        <dbReference type="EMBL" id="KAF4964809.1"/>
    </source>
</evidence>
<dbReference type="InterPro" id="IPR002872">
    <property type="entry name" value="Proline_DH_dom"/>
</dbReference>
<keyword evidence="4 5" id="KW-0642">Proline metabolism</keyword>
<proteinExistence type="inferred from homology"/>
<protein>
    <recommendedName>
        <fullName evidence="2 5">Proline dehydrogenase</fullName>
        <ecNumber evidence="2 5">1.5.5.2</ecNumber>
    </recommendedName>
</protein>
<feature type="domain" description="Proline dehydrogenase" evidence="6">
    <location>
        <begin position="130"/>
        <end position="459"/>
    </location>
</feature>
<dbReference type="InterPro" id="IPR015659">
    <property type="entry name" value="Proline_oxidase"/>
</dbReference>
<sequence>MMSRLHKTSTSYLCRRGPRLDAKLVALGSWNNPPSRRVATQTLAKARNEEVQAPPPHSLLPTPMLLRSLLVATVSNNRALLTPSLSLLSFFAKPRSGLLSVEKNPLLHFLFKRTLYDHFCAGENGKEVTGTINRIKDMGFKGVILTYAKEVVVDSSQGGGSSIQGSAEIAADAIDVAEDSAIEAWRQGVLETVQMIGEGDFLALKFTGAGKSVTDALISGDALPSQMTRAIHEICNETLKRRASVLVDAEQQFVQHSIDKVALDLMEKYNIDGHATVYNTYQAYLKSTPDTLYKHLQLAKKNNYTIGVKLVRGAYINTEPRHLINDTKEVTDDSYDLMARSLLETDYRDLKRASDGKGFPKLGLFLATHNKASVLKAFELQKSRTEAGLPLTKVQYGQLLGMADEVSCTLLQLGGKGSEGAASTPPEAYKCLSWGTLGDCLSYLLRRAVENRDAVSRTKTEYEALKKEAWRRFCSIFA</sequence>
<comment type="caution">
    <text evidence="7">The sequence shown here is derived from an EMBL/GenBank/DDBJ whole genome shotgun (WGS) entry which is preliminary data.</text>
</comment>
<dbReference type="GO" id="GO:0071949">
    <property type="term" value="F:FAD binding"/>
    <property type="evidence" value="ECO:0007669"/>
    <property type="project" value="TreeGrafter"/>
</dbReference>
<keyword evidence="5" id="KW-0274">FAD</keyword>
<dbReference type="Proteomes" id="UP000622797">
    <property type="component" value="Unassembled WGS sequence"/>
</dbReference>
<evidence type="ECO:0000256" key="1">
    <source>
        <dbReference type="ARBA" id="ARBA00005869"/>
    </source>
</evidence>
<organism evidence="7 8">
    <name type="scientific">Fusarium sarcochroum</name>
    <dbReference type="NCBI Taxonomy" id="1208366"/>
    <lineage>
        <taxon>Eukaryota</taxon>
        <taxon>Fungi</taxon>
        <taxon>Dikarya</taxon>
        <taxon>Ascomycota</taxon>
        <taxon>Pezizomycotina</taxon>
        <taxon>Sordariomycetes</taxon>
        <taxon>Hypocreomycetidae</taxon>
        <taxon>Hypocreales</taxon>
        <taxon>Nectriaceae</taxon>
        <taxon>Fusarium</taxon>
        <taxon>Fusarium lateritium species complex</taxon>
    </lineage>
</organism>
<dbReference type="GO" id="GO:0004657">
    <property type="term" value="F:proline dehydrogenase activity"/>
    <property type="evidence" value="ECO:0007669"/>
    <property type="project" value="UniProtKB-EC"/>
</dbReference>
<evidence type="ECO:0000256" key="2">
    <source>
        <dbReference type="ARBA" id="ARBA00012695"/>
    </source>
</evidence>
<dbReference type="EMBL" id="JABEXW010000388">
    <property type="protein sequence ID" value="KAF4964809.1"/>
    <property type="molecule type" value="Genomic_DNA"/>
</dbReference>
<dbReference type="Pfam" id="PF01619">
    <property type="entry name" value="Pro_dh"/>
    <property type="match status" value="1"/>
</dbReference>
<dbReference type="Gene3D" id="3.20.20.220">
    <property type="match status" value="1"/>
</dbReference>
<dbReference type="GO" id="GO:0005739">
    <property type="term" value="C:mitochondrion"/>
    <property type="evidence" value="ECO:0007669"/>
    <property type="project" value="TreeGrafter"/>
</dbReference>
<accession>A0A8H4TVM6</accession>
<dbReference type="PANTHER" id="PTHR13914">
    <property type="entry name" value="PROLINE OXIDASE"/>
    <property type="match status" value="1"/>
</dbReference>
<dbReference type="AlphaFoldDB" id="A0A8H4TVM6"/>
<evidence type="ECO:0000313" key="8">
    <source>
        <dbReference type="Proteomes" id="UP000622797"/>
    </source>
</evidence>
<comment type="function">
    <text evidence="5">Converts proline to delta-1-pyrroline-5-carboxylate.</text>
</comment>
<comment type="cofactor">
    <cofactor evidence="5">
        <name>FAD</name>
        <dbReference type="ChEBI" id="CHEBI:57692"/>
    </cofactor>
</comment>
<keyword evidence="5" id="KW-0285">Flavoprotein</keyword>
<dbReference type="SUPFAM" id="SSF51730">
    <property type="entry name" value="FAD-linked oxidoreductase"/>
    <property type="match status" value="1"/>
</dbReference>
<evidence type="ECO:0000256" key="4">
    <source>
        <dbReference type="ARBA" id="ARBA00023062"/>
    </source>
</evidence>
<dbReference type="GO" id="GO:0010133">
    <property type="term" value="P:L-proline catabolic process to L-glutamate"/>
    <property type="evidence" value="ECO:0007669"/>
    <property type="project" value="TreeGrafter"/>
</dbReference>
<evidence type="ECO:0000256" key="3">
    <source>
        <dbReference type="ARBA" id="ARBA00023002"/>
    </source>
</evidence>
<reference evidence="7" key="1">
    <citation type="journal article" date="2020" name="BMC Genomics">
        <title>Correction to: Identification and distribution of gene clusters required for synthesis of sphingolipid metabolism inhibitors in diverse species of the filamentous fungus Fusarium.</title>
        <authorList>
            <person name="Kim H.S."/>
            <person name="Lohmar J.M."/>
            <person name="Busman M."/>
            <person name="Brown D.W."/>
            <person name="Naumann T.A."/>
            <person name="Divon H.H."/>
            <person name="Lysoe E."/>
            <person name="Uhlig S."/>
            <person name="Proctor R.H."/>
        </authorList>
    </citation>
    <scope>NUCLEOTIDE SEQUENCE</scope>
    <source>
        <strain evidence="7">NRRL 20472</strain>
    </source>
</reference>
<dbReference type="EC" id="1.5.5.2" evidence="2 5"/>
<evidence type="ECO:0000259" key="6">
    <source>
        <dbReference type="Pfam" id="PF01619"/>
    </source>
</evidence>